<dbReference type="CDD" id="cd04301">
    <property type="entry name" value="NAT_SF"/>
    <property type="match status" value="1"/>
</dbReference>
<dbReference type="PANTHER" id="PTHR43617:SF33">
    <property type="entry name" value="SPORE COAT POLYSACCHARIDE BIOSYNTHESIS PROTEIN SPSD"/>
    <property type="match status" value="1"/>
</dbReference>
<proteinExistence type="predicted"/>
<dbReference type="InterPro" id="IPR050276">
    <property type="entry name" value="MshD_Acetyltransferase"/>
</dbReference>
<dbReference type="RefSeq" id="WP_163691886.1">
    <property type="nucleotide sequence ID" value="NZ_FXTW01000001.1"/>
</dbReference>
<dbReference type="GO" id="GO:0016747">
    <property type="term" value="F:acyltransferase activity, transferring groups other than amino-acyl groups"/>
    <property type="evidence" value="ECO:0007669"/>
    <property type="project" value="InterPro"/>
</dbReference>
<dbReference type="SUPFAM" id="SSF55729">
    <property type="entry name" value="Acyl-CoA N-acyltransferases (Nat)"/>
    <property type="match status" value="1"/>
</dbReference>
<dbReference type="EMBL" id="JAABOP010000001">
    <property type="protein sequence ID" value="NER09854.1"/>
    <property type="molecule type" value="Genomic_DNA"/>
</dbReference>
<dbReference type="Gene3D" id="3.40.630.30">
    <property type="match status" value="1"/>
</dbReference>
<evidence type="ECO:0000313" key="2">
    <source>
        <dbReference type="EMBL" id="NER09854.1"/>
    </source>
</evidence>
<organism evidence="2 3">
    <name type="scientific">Muriicola jejuensis</name>
    <dbReference type="NCBI Taxonomy" id="504488"/>
    <lineage>
        <taxon>Bacteria</taxon>
        <taxon>Pseudomonadati</taxon>
        <taxon>Bacteroidota</taxon>
        <taxon>Flavobacteriia</taxon>
        <taxon>Flavobacteriales</taxon>
        <taxon>Flavobacteriaceae</taxon>
        <taxon>Muriicola</taxon>
    </lineage>
</organism>
<name>A0A6P0U9K1_9FLAO</name>
<sequence>MKLVLKHCTPEDLEVLVRISRQTFSAAFEAQNDPVDFQLYLDTALSGERLLSELKDPLSHFYFVYLRNDLVGFFKYNEGEAQTDLKDARAIELERIYVLPEYQKMGIGKGIIKEVVQKAIELGKDYIWLGVWEENLKALSFYEGLGFIKFGKHPYFIGKDKQMDWLMKLHLTTL</sequence>
<comment type="caution">
    <text evidence="2">The sequence shown here is derived from an EMBL/GenBank/DDBJ whole genome shotgun (WGS) entry which is preliminary data.</text>
</comment>
<keyword evidence="2" id="KW-0808">Transferase</keyword>
<gene>
    <name evidence="2" type="ORF">GWK09_04960</name>
</gene>
<evidence type="ECO:0000259" key="1">
    <source>
        <dbReference type="PROSITE" id="PS51186"/>
    </source>
</evidence>
<dbReference type="Pfam" id="PF00583">
    <property type="entry name" value="Acetyltransf_1"/>
    <property type="match status" value="1"/>
</dbReference>
<feature type="domain" description="N-acetyltransferase" evidence="1">
    <location>
        <begin position="3"/>
        <end position="172"/>
    </location>
</feature>
<evidence type="ECO:0000313" key="3">
    <source>
        <dbReference type="Proteomes" id="UP000468443"/>
    </source>
</evidence>
<reference evidence="2 3" key="1">
    <citation type="submission" date="2020-01" db="EMBL/GenBank/DDBJ databases">
        <title>Muriicola jejuensis KCTC 22299.</title>
        <authorList>
            <person name="Wang G."/>
        </authorList>
    </citation>
    <scope>NUCLEOTIDE SEQUENCE [LARGE SCALE GENOMIC DNA]</scope>
    <source>
        <strain evidence="2 3">KCTC 22299</strain>
    </source>
</reference>
<dbReference type="AlphaFoldDB" id="A0A6P0U9K1"/>
<dbReference type="PROSITE" id="PS51186">
    <property type="entry name" value="GNAT"/>
    <property type="match status" value="1"/>
</dbReference>
<protein>
    <submittedName>
        <fullName evidence="2">GNAT family N-acetyltransferase</fullName>
    </submittedName>
</protein>
<accession>A0A6P0U9K1</accession>
<dbReference type="Proteomes" id="UP000468443">
    <property type="component" value="Unassembled WGS sequence"/>
</dbReference>
<dbReference type="PANTHER" id="PTHR43617">
    <property type="entry name" value="L-AMINO ACID N-ACETYLTRANSFERASE"/>
    <property type="match status" value="1"/>
</dbReference>
<keyword evidence="3" id="KW-1185">Reference proteome</keyword>
<dbReference type="InterPro" id="IPR000182">
    <property type="entry name" value="GNAT_dom"/>
</dbReference>
<dbReference type="InterPro" id="IPR016181">
    <property type="entry name" value="Acyl_CoA_acyltransferase"/>
</dbReference>